<dbReference type="InterPro" id="IPR016188">
    <property type="entry name" value="PurM-like_N"/>
</dbReference>
<evidence type="ECO:0000256" key="4">
    <source>
        <dbReference type="ARBA" id="ARBA00020367"/>
    </source>
</evidence>
<comment type="pathway">
    <text evidence="1 12">Purine metabolism; IMP biosynthesis via de novo pathway; 5-amino-1-(5-phospho-D-ribosyl)imidazole from N(2)-formyl-N(1)-(5-phospho-D-ribosyl)glycinamide: step 2/2.</text>
</comment>
<feature type="domain" description="PurM-like N-terminal" evidence="13">
    <location>
        <begin position="58"/>
        <end position="162"/>
    </location>
</feature>
<evidence type="ECO:0000256" key="10">
    <source>
        <dbReference type="ARBA" id="ARBA00033093"/>
    </source>
</evidence>
<dbReference type="PANTHER" id="PTHR10520:SF12">
    <property type="entry name" value="TRIFUNCTIONAL PURINE BIOSYNTHETIC PROTEIN ADENOSINE-3"/>
    <property type="match status" value="1"/>
</dbReference>
<keyword evidence="7 12" id="KW-0067">ATP-binding</keyword>
<dbReference type="GO" id="GO:0004641">
    <property type="term" value="F:phosphoribosylformylglycinamidine cyclo-ligase activity"/>
    <property type="evidence" value="ECO:0007669"/>
    <property type="project" value="UniProtKB-EC"/>
</dbReference>
<evidence type="ECO:0000256" key="3">
    <source>
        <dbReference type="ARBA" id="ARBA00013047"/>
    </source>
</evidence>
<comment type="subcellular location">
    <subcellularLocation>
        <location evidence="12">Cytoplasm</location>
    </subcellularLocation>
</comment>
<dbReference type="HAMAP" id="MF_00741">
    <property type="entry name" value="AIRS"/>
    <property type="match status" value="1"/>
</dbReference>
<dbReference type="RefSeq" id="WP_197113299.1">
    <property type="nucleotide sequence ID" value="NZ_JACBXQ010000001.1"/>
</dbReference>
<reference evidence="15 16" key="1">
    <citation type="submission" date="2020-07" db="EMBL/GenBank/DDBJ databases">
        <title>Facklamia lactis sp. nov., isolated from raw milk.</title>
        <authorList>
            <person name="Doll E.V."/>
            <person name="Huptas C."/>
            <person name="Staib L."/>
            <person name="Wenning M."/>
            <person name="Scherer S."/>
        </authorList>
    </citation>
    <scope>NUCLEOTIDE SEQUENCE [LARGE SCALE GENOMIC DNA]</scope>
    <source>
        <strain evidence="15 16">DSM 111018</strain>
    </source>
</reference>
<evidence type="ECO:0000256" key="11">
    <source>
        <dbReference type="ARBA" id="ARBA00049057"/>
    </source>
</evidence>
<comment type="catalytic activity">
    <reaction evidence="11 12">
        <text>2-formamido-N(1)-(5-O-phospho-beta-D-ribosyl)acetamidine + ATP = 5-amino-1-(5-phospho-beta-D-ribosyl)imidazole + ADP + phosphate + H(+)</text>
        <dbReference type="Rhea" id="RHEA:23032"/>
        <dbReference type="ChEBI" id="CHEBI:15378"/>
        <dbReference type="ChEBI" id="CHEBI:30616"/>
        <dbReference type="ChEBI" id="CHEBI:43474"/>
        <dbReference type="ChEBI" id="CHEBI:137981"/>
        <dbReference type="ChEBI" id="CHEBI:147287"/>
        <dbReference type="ChEBI" id="CHEBI:456216"/>
        <dbReference type="EC" id="6.3.3.1"/>
    </reaction>
</comment>
<dbReference type="InterPro" id="IPR036921">
    <property type="entry name" value="PurM-like_N_sf"/>
</dbReference>
<protein>
    <recommendedName>
        <fullName evidence="4 12">Phosphoribosylformylglycinamidine cyclo-ligase</fullName>
        <ecNumber evidence="3 12">6.3.3.1</ecNumber>
    </recommendedName>
    <alternativeName>
        <fullName evidence="9 12">AIR synthase</fullName>
    </alternativeName>
    <alternativeName>
        <fullName evidence="10 12">AIRS</fullName>
    </alternativeName>
    <alternativeName>
        <fullName evidence="8 12">Phosphoribosyl-aminoimidazole synthetase</fullName>
    </alternativeName>
</protein>
<evidence type="ECO:0000256" key="1">
    <source>
        <dbReference type="ARBA" id="ARBA00004686"/>
    </source>
</evidence>
<evidence type="ECO:0000256" key="12">
    <source>
        <dbReference type="HAMAP-Rule" id="MF_00741"/>
    </source>
</evidence>
<dbReference type="InterPro" id="IPR010918">
    <property type="entry name" value="PurM-like_C_dom"/>
</dbReference>
<dbReference type="SUPFAM" id="SSF56042">
    <property type="entry name" value="PurM C-terminal domain-like"/>
    <property type="match status" value="1"/>
</dbReference>
<evidence type="ECO:0000256" key="7">
    <source>
        <dbReference type="ARBA" id="ARBA00022840"/>
    </source>
</evidence>
<dbReference type="Proteomes" id="UP000721415">
    <property type="component" value="Unassembled WGS sequence"/>
</dbReference>
<dbReference type="Pfam" id="PF02769">
    <property type="entry name" value="AIRS_C"/>
    <property type="match status" value="1"/>
</dbReference>
<dbReference type="InterPro" id="IPR004733">
    <property type="entry name" value="PurM_cligase"/>
</dbReference>
<dbReference type="EC" id="6.3.3.1" evidence="3 12"/>
<evidence type="ECO:0000256" key="2">
    <source>
        <dbReference type="ARBA" id="ARBA00010280"/>
    </source>
</evidence>
<evidence type="ECO:0000313" key="15">
    <source>
        <dbReference type="EMBL" id="MBG9985317.1"/>
    </source>
</evidence>
<dbReference type="CDD" id="cd02196">
    <property type="entry name" value="PurM"/>
    <property type="match status" value="1"/>
</dbReference>
<evidence type="ECO:0000259" key="14">
    <source>
        <dbReference type="Pfam" id="PF02769"/>
    </source>
</evidence>
<dbReference type="SUPFAM" id="SSF55326">
    <property type="entry name" value="PurM N-terminal domain-like"/>
    <property type="match status" value="1"/>
</dbReference>
<keyword evidence="12" id="KW-0658">Purine biosynthesis</keyword>
<name>A0ABS0LMU9_9LACT</name>
<dbReference type="Gene3D" id="3.90.650.10">
    <property type="entry name" value="PurM-like C-terminal domain"/>
    <property type="match status" value="1"/>
</dbReference>
<accession>A0ABS0LMU9</accession>
<keyword evidence="5 12" id="KW-0436">Ligase</keyword>
<evidence type="ECO:0000256" key="9">
    <source>
        <dbReference type="ARBA" id="ARBA00032931"/>
    </source>
</evidence>
<keyword evidence="12" id="KW-0963">Cytoplasm</keyword>
<evidence type="ECO:0000313" key="16">
    <source>
        <dbReference type="Proteomes" id="UP000721415"/>
    </source>
</evidence>
<keyword evidence="6 12" id="KW-0547">Nucleotide-binding</keyword>
<evidence type="ECO:0000256" key="5">
    <source>
        <dbReference type="ARBA" id="ARBA00022598"/>
    </source>
</evidence>
<organism evidence="15 16">
    <name type="scientific">Facklamia lactis</name>
    <dbReference type="NCBI Taxonomy" id="2749967"/>
    <lineage>
        <taxon>Bacteria</taxon>
        <taxon>Bacillati</taxon>
        <taxon>Bacillota</taxon>
        <taxon>Bacilli</taxon>
        <taxon>Lactobacillales</taxon>
        <taxon>Aerococcaceae</taxon>
        <taxon>Facklamia</taxon>
    </lineage>
</organism>
<evidence type="ECO:0000259" key="13">
    <source>
        <dbReference type="Pfam" id="PF00586"/>
    </source>
</evidence>
<comment type="similarity">
    <text evidence="2 12">Belongs to the AIR synthase family.</text>
</comment>
<evidence type="ECO:0000256" key="6">
    <source>
        <dbReference type="ARBA" id="ARBA00022741"/>
    </source>
</evidence>
<gene>
    <name evidence="12" type="primary">purM</name>
    <name evidence="15" type="ORF">HZY91_00245</name>
</gene>
<evidence type="ECO:0000256" key="8">
    <source>
        <dbReference type="ARBA" id="ARBA00031908"/>
    </source>
</evidence>
<feature type="domain" description="PurM-like C-terminal" evidence="14">
    <location>
        <begin position="175"/>
        <end position="345"/>
    </location>
</feature>
<dbReference type="NCBIfam" id="TIGR00878">
    <property type="entry name" value="purM"/>
    <property type="match status" value="1"/>
</dbReference>
<dbReference type="EMBL" id="JACBXQ010000001">
    <property type="protein sequence ID" value="MBG9985317.1"/>
    <property type="molecule type" value="Genomic_DNA"/>
</dbReference>
<keyword evidence="16" id="KW-1185">Reference proteome</keyword>
<dbReference type="Pfam" id="PF00586">
    <property type="entry name" value="AIRS"/>
    <property type="match status" value="1"/>
</dbReference>
<dbReference type="InterPro" id="IPR036676">
    <property type="entry name" value="PurM-like_C_sf"/>
</dbReference>
<sequence length="346" mass="37149">MTQGNAYSRAGVDVHAGYEAVNRMQKHVKRTLRSEVLTNLGGFGGAFDLSKFNYQEPVLVSGTDGVGTKLMVAIGSEKYDTVGIDCVAMCVNDIVAQGAEPLFFLDYIALGNNKPEVVESIVSGVAEGCVQAGAALIGGETAEMPGMYAYDDFDIAGFAVGIGEKNQLITGEKVKAGDILIGLAASGIHSNGFSLVRDILFEQHDYKLDQVLIEGSDITVSEALLEPTKIYVQSVLPFVKEGIISGIAHITGGGFIENLPRMMGNHLAAEIKLGSWPVLPIFNQLQALGNVDSLEMYEIFNMGIGMVLAVPAEYVVQVKEQLDQKGELCYEIGQVVEKTDQEVIFK</sequence>
<comment type="caution">
    <text evidence="15">The sequence shown here is derived from an EMBL/GenBank/DDBJ whole genome shotgun (WGS) entry which is preliminary data.</text>
</comment>
<proteinExistence type="inferred from homology"/>
<dbReference type="PANTHER" id="PTHR10520">
    <property type="entry name" value="TRIFUNCTIONAL PURINE BIOSYNTHETIC PROTEIN ADENOSINE-3-RELATED"/>
    <property type="match status" value="1"/>
</dbReference>
<dbReference type="Gene3D" id="3.30.1330.10">
    <property type="entry name" value="PurM-like, N-terminal domain"/>
    <property type="match status" value="1"/>
</dbReference>